<gene>
    <name evidence="1" type="ORF">AW09_003996</name>
</gene>
<dbReference type="Proteomes" id="UP000020077">
    <property type="component" value="Unassembled WGS sequence"/>
</dbReference>
<name>A0A080LRP9_9PROT</name>
<evidence type="ECO:0000313" key="2">
    <source>
        <dbReference type="Proteomes" id="UP000020077"/>
    </source>
</evidence>
<dbReference type="AlphaFoldDB" id="A0A080LRP9"/>
<dbReference type="EMBL" id="JDVG02000631">
    <property type="protein sequence ID" value="KFB70893.1"/>
    <property type="molecule type" value="Genomic_DNA"/>
</dbReference>
<organism evidence="1 2">
    <name type="scientific">Candidatus Accumulibacter phosphatis</name>
    <dbReference type="NCBI Taxonomy" id="327160"/>
    <lineage>
        <taxon>Bacteria</taxon>
        <taxon>Pseudomonadati</taxon>
        <taxon>Pseudomonadota</taxon>
        <taxon>Betaproteobacteria</taxon>
        <taxon>Candidatus Accumulibacter</taxon>
    </lineage>
</organism>
<evidence type="ECO:0000313" key="1">
    <source>
        <dbReference type="EMBL" id="KFB70893.1"/>
    </source>
</evidence>
<proteinExistence type="predicted"/>
<comment type="caution">
    <text evidence="1">The sequence shown here is derived from an EMBL/GenBank/DDBJ whole genome shotgun (WGS) entry which is preliminary data.</text>
</comment>
<sequence length="157" mass="17887">MHAAVELEVDRQGDRQGGVAQHLQLFEAMNDHAQPIRRTDFQIGRREETFEQENRLTDTGLAQDDRFIEVEQGETVGNLAERCRRTQQAMPVGIGLDHRPGPGRTGVPFRHQVVVTQRRQIDAGFNRARHQADSSRSLFLAKSTKVRTTLERKRSFG</sequence>
<reference evidence="1 2" key="1">
    <citation type="submission" date="2014-02" db="EMBL/GenBank/DDBJ databases">
        <title>Expanding our view of genomic diversity in Candidatus Accumulibacter clades.</title>
        <authorList>
            <person name="Skennerton C.T."/>
            <person name="Barr J.J."/>
            <person name="Slater F.R."/>
            <person name="Bond P.L."/>
            <person name="Tyson G.W."/>
        </authorList>
    </citation>
    <scope>NUCLEOTIDE SEQUENCE [LARGE SCALE GENOMIC DNA]</scope>
    <source>
        <strain evidence="2">BA-91</strain>
    </source>
</reference>
<accession>A0A080LRP9</accession>
<protein>
    <submittedName>
        <fullName evidence="1">Uncharacterized protein</fullName>
    </submittedName>
</protein>